<dbReference type="KEGG" id="tsph:KIH39_00145"/>
<dbReference type="PROSITE" id="PS50012">
    <property type="entry name" value="RCC1_3"/>
    <property type="match status" value="7"/>
</dbReference>
<dbReference type="SUPFAM" id="SSF50985">
    <property type="entry name" value="RCC1/BLIP-II"/>
    <property type="match status" value="1"/>
</dbReference>
<dbReference type="RefSeq" id="WP_213497249.1">
    <property type="nucleotide sequence ID" value="NZ_CP074694.1"/>
</dbReference>
<dbReference type="InterPro" id="IPR009091">
    <property type="entry name" value="RCC1/BLIP-II"/>
</dbReference>
<name>A0A8E6EV76_9BACT</name>
<sequence length="457" mass="46577">MPLFISYSRYFLLSQMIKNHQIAIISCPFRIPSITLSSHINFDRNFNMPRILFAWTLTLILLPTSAQAQYVASWGDDTEGQLGNGSIGTNSGYPAIVPGLPSGATGIATGSSHCLALINGQVYAWGYNLYGQLGIGSNATNVTTPTAITSLATGVTAIAAGDSFSLAIQNGKVYSWGHGNVGQLGNGGTNSSNAPVAVSVLTSGVTAIAAGAGHALAIQNGQVYAWGSNTYGQLGDGTTTTRTTPVAIGGLNIGITSISAGNGFSLAVQNGQALAWGYNIYGQLGDGTTTNRSTPVAVSGLTTGVTAVAAGENHSLAIQNGHVYAWGSNGLGQLGNGTTNPSLTPVAVTGLSGLTITSIACGASSSYAITDTGRLFAWGYNTDGELGNGFGFSYSTPQEIFAPSGDHWAMVTGSIDGFQTLGIVSPVPEPGFILGVAALALISLLGYSNRKKSLSAT</sequence>
<gene>
    <name evidence="4" type="ORF">KIH39_00145</name>
</gene>
<dbReference type="InterPro" id="IPR051625">
    <property type="entry name" value="Signaling_Regulatory_Domain"/>
</dbReference>
<dbReference type="InterPro" id="IPR000408">
    <property type="entry name" value="Reg_chr_condens"/>
</dbReference>
<dbReference type="Pfam" id="PF25390">
    <property type="entry name" value="WD40_RLD"/>
    <property type="match status" value="1"/>
</dbReference>
<dbReference type="PANTHER" id="PTHR22872">
    <property type="entry name" value="BTK-BINDING PROTEIN-RELATED"/>
    <property type="match status" value="1"/>
</dbReference>
<keyword evidence="5" id="KW-1185">Reference proteome</keyword>
<feature type="domain" description="RCC1-like" evidence="3">
    <location>
        <begin position="71"/>
        <end position="401"/>
    </location>
</feature>
<dbReference type="InterPro" id="IPR058923">
    <property type="entry name" value="RCC1-like_dom"/>
</dbReference>
<evidence type="ECO:0000313" key="4">
    <source>
        <dbReference type="EMBL" id="QVL32365.1"/>
    </source>
</evidence>
<reference evidence="4" key="1">
    <citation type="submission" date="2021-05" db="EMBL/GenBank/DDBJ databases">
        <title>Complete genome sequence of the cellulolytic planctomycete Telmatocola sphagniphila SP2T and characterization of the first cellulase from planctomycetes.</title>
        <authorList>
            <person name="Rakitin A.L."/>
            <person name="Beletsky A.V."/>
            <person name="Naumoff D.G."/>
            <person name="Kulichevskaya I.S."/>
            <person name="Mardanov A.V."/>
            <person name="Ravin N.V."/>
            <person name="Dedysh S.N."/>
        </authorList>
    </citation>
    <scope>NUCLEOTIDE SEQUENCE</scope>
    <source>
        <strain evidence="4">SP2T</strain>
    </source>
</reference>
<keyword evidence="2" id="KW-0472">Membrane</keyword>
<evidence type="ECO:0000313" key="5">
    <source>
        <dbReference type="Proteomes" id="UP000676194"/>
    </source>
</evidence>
<dbReference type="PANTHER" id="PTHR22872:SF2">
    <property type="entry name" value="INHIBITOR OF BRUTON TYROSINE KINASE"/>
    <property type="match status" value="1"/>
</dbReference>
<organism evidence="4 5">
    <name type="scientific">Telmatocola sphagniphila</name>
    <dbReference type="NCBI Taxonomy" id="1123043"/>
    <lineage>
        <taxon>Bacteria</taxon>
        <taxon>Pseudomonadati</taxon>
        <taxon>Planctomycetota</taxon>
        <taxon>Planctomycetia</taxon>
        <taxon>Gemmatales</taxon>
        <taxon>Gemmataceae</taxon>
    </lineage>
</organism>
<keyword evidence="1" id="KW-0677">Repeat</keyword>
<evidence type="ECO:0000259" key="3">
    <source>
        <dbReference type="Pfam" id="PF25390"/>
    </source>
</evidence>
<protein>
    <recommendedName>
        <fullName evidence="3">RCC1-like domain-containing protein</fullName>
    </recommendedName>
</protein>
<accession>A0A8E6EV76</accession>
<evidence type="ECO:0000256" key="1">
    <source>
        <dbReference type="ARBA" id="ARBA00022737"/>
    </source>
</evidence>
<dbReference type="Gene3D" id="2.130.10.30">
    <property type="entry name" value="Regulator of chromosome condensation 1/beta-lactamase-inhibitor protein II"/>
    <property type="match status" value="2"/>
</dbReference>
<proteinExistence type="predicted"/>
<keyword evidence="2" id="KW-1133">Transmembrane helix</keyword>
<dbReference type="Proteomes" id="UP000676194">
    <property type="component" value="Chromosome"/>
</dbReference>
<feature type="transmembrane region" description="Helical" evidence="2">
    <location>
        <begin position="430"/>
        <end position="447"/>
    </location>
</feature>
<keyword evidence="2" id="KW-0812">Transmembrane</keyword>
<evidence type="ECO:0000256" key="2">
    <source>
        <dbReference type="SAM" id="Phobius"/>
    </source>
</evidence>
<dbReference type="PRINTS" id="PR00633">
    <property type="entry name" value="RCCNDNSATION"/>
</dbReference>
<dbReference type="AlphaFoldDB" id="A0A8E6EV76"/>
<dbReference type="EMBL" id="CP074694">
    <property type="protein sequence ID" value="QVL32365.1"/>
    <property type="molecule type" value="Genomic_DNA"/>
</dbReference>